<protein>
    <submittedName>
        <fullName evidence="1">Uncharacterized protein</fullName>
    </submittedName>
</protein>
<evidence type="ECO:0000313" key="1">
    <source>
        <dbReference type="EMBL" id="AUD78203.1"/>
    </source>
</evidence>
<organism evidence="1 2">
    <name type="scientific">Kangiella profundi</name>
    <dbReference type="NCBI Taxonomy" id="1561924"/>
    <lineage>
        <taxon>Bacteria</taxon>
        <taxon>Pseudomonadati</taxon>
        <taxon>Pseudomonadota</taxon>
        <taxon>Gammaproteobacteria</taxon>
        <taxon>Kangiellales</taxon>
        <taxon>Kangiellaceae</taxon>
        <taxon>Kangiella</taxon>
    </lineage>
</organism>
<evidence type="ECO:0000313" key="2">
    <source>
        <dbReference type="Proteomes" id="UP000232693"/>
    </source>
</evidence>
<reference evidence="1 2" key="1">
    <citation type="submission" date="2017-12" db="EMBL/GenBank/DDBJ databases">
        <title>Kangiella profundi FT102 completed genome.</title>
        <authorList>
            <person name="Xu J."/>
            <person name="Wang J."/>
            <person name="Lu Y."/>
        </authorList>
    </citation>
    <scope>NUCLEOTIDE SEQUENCE [LARGE SCALE GENOMIC DNA]</scope>
    <source>
        <strain evidence="1 2">FT102</strain>
    </source>
</reference>
<dbReference type="Proteomes" id="UP000232693">
    <property type="component" value="Chromosome"/>
</dbReference>
<dbReference type="EMBL" id="CP025120">
    <property type="protein sequence ID" value="AUD78203.1"/>
    <property type="molecule type" value="Genomic_DNA"/>
</dbReference>
<keyword evidence="2" id="KW-1185">Reference proteome</keyword>
<sequence length="190" mass="21649">MTDKQLTEQETEALLERLQQLPDAIDAPDRWQQIQAKLEQQSTAELETSVKSTEQTVQTHRKFWQPMAAAAALVLAVTFYTISPWQNKEAESGALAQTETTNTQTDQTSFKLTVASLELASSQYYAKLGYQLEQSQAGLDPSIRQSLKDLRNAQQQYTAALEKKPDDLYLQQQLIEMYQKERHLLQKIIA</sequence>
<dbReference type="AlphaFoldDB" id="A0A2K9AP64"/>
<dbReference type="RefSeq" id="WP_106646081.1">
    <property type="nucleotide sequence ID" value="NZ_BMGO01000002.1"/>
</dbReference>
<proteinExistence type="predicted"/>
<accession>A0A2K9AP64</accession>
<dbReference type="KEGG" id="kpd:CW740_02680"/>
<dbReference type="OrthoDB" id="6196357at2"/>
<gene>
    <name evidence="1" type="ORF">CW740_02680</name>
</gene>
<name>A0A2K9AP64_9GAMM</name>